<keyword evidence="4" id="KW-1185">Reference proteome</keyword>
<evidence type="ECO:0000313" key="3">
    <source>
        <dbReference type="EMBL" id="KEO75875.1"/>
    </source>
</evidence>
<protein>
    <recommendedName>
        <fullName evidence="5">PhzF family phenazine biosynthesis protein</fullName>
    </recommendedName>
</protein>
<dbReference type="SUPFAM" id="SSF54506">
    <property type="entry name" value="Diaminopimelate epimerase-like"/>
    <property type="match status" value="1"/>
</dbReference>
<dbReference type="Pfam" id="PF02567">
    <property type="entry name" value="PhzC-PhzF"/>
    <property type="match status" value="1"/>
</dbReference>
<dbReference type="Gene3D" id="3.10.310.10">
    <property type="entry name" value="Diaminopimelate Epimerase, Chain A, domain 1"/>
    <property type="match status" value="2"/>
</dbReference>
<name>A0A074L5U6_9BACT</name>
<dbReference type="eggNOG" id="COG0384">
    <property type="taxonomic scope" value="Bacteria"/>
</dbReference>
<evidence type="ECO:0000256" key="1">
    <source>
        <dbReference type="ARBA" id="ARBA00008270"/>
    </source>
</evidence>
<accession>A0A074L5U6</accession>
<sequence length="268" mass="30285">MILNGQVIAVFTDKKRGYTGNPAACIYTKTPLTEEQMQHVAKKNKQPATTFLWPVEGQDGHFHVRWYAVDDEIILCGHGAAAAAIFLGKKFNAHDPFTLHHKKGIIRVQWQMTDTFIIELEAIHLLEEIDVPDAIEEGLGIPILAMYKTDGKHIIMVESERILSKMNPDFEKLRNSDIFGYAVTAPGLEVDFVSRTLVPHVHQLEDHATGSSHAALVPFWAKKLKSDDLSSLQLSRRGGKFICKFREDRNKVYLEGKYKAIETFTVEI</sequence>
<dbReference type="GO" id="GO:0016853">
    <property type="term" value="F:isomerase activity"/>
    <property type="evidence" value="ECO:0007669"/>
    <property type="project" value="UniProtKB-KW"/>
</dbReference>
<reference evidence="3 4" key="1">
    <citation type="submission" date="2014-04" db="EMBL/GenBank/DDBJ databases">
        <title>Characterization and application of a salt tolerant electro-active bacterium.</title>
        <authorList>
            <person name="Yang L."/>
            <person name="Wei S."/>
            <person name="Tay Q.X.M."/>
        </authorList>
    </citation>
    <scope>NUCLEOTIDE SEQUENCE [LARGE SCALE GENOMIC DNA]</scope>
    <source>
        <strain evidence="3 4">LY1</strain>
    </source>
</reference>
<proteinExistence type="inferred from homology"/>
<organism evidence="3 4">
    <name type="scientific">Anditalea andensis</name>
    <dbReference type="NCBI Taxonomy" id="1048983"/>
    <lineage>
        <taxon>Bacteria</taxon>
        <taxon>Pseudomonadati</taxon>
        <taxon>Bacteroidota</taxon>
        <taxon>Cytophagia</taxon>
        <taxon>Cytophagales</taxon>
        <taxon>Cytophagaceae</taxon>
        <taxon>Anditalea</taxon>
    </lineage>
</organism>
<dbReference type="PANTHER" id="PTHR13774:SF17">
    <property type="entry name" value="PHENAZINE BIOSYNTHESIS-LIKE DOMAIN-CONTAINING PROTEIN"/>
    <property type="match status" value="1"/>
</dbReference>
<dbReference type="AlphaFoldDB" id="A0A074L5U6"/>
<comment type="similarity">
    <text evidence="1">Belongs to the PhzF family.</text>
</comment>
<evidence type="ECO:0000313" key="4">
    <source>
        <dbReference type="Proteomes" id="UP000027821"/>
    </source>
</evidence>
<keyword evidence="2" id="KW-0413">Isomerase</keyword>
<dbReference type="Proteomes" id="UP000027821">
    <property type="component" value="Unassembled WGS sequence"/>
</dbReference>
<dbReference type="PIRSF" id="PIRSF016184">
    <property type="entry name" value="PhzC_PhzF"/>
    <property type="match status" value="1"/>
</dbReference>
<evidence type="ECO:0008006" key="5">
    <source>
        <dbReference type="Google" id="ProtNLM"/>
    </source>
</evidence>
<dbReference type="InterPro" id="IPR003719">
    <property type="entry name" value="Phenazine_PhzF-like"/>
</dbReference>
<evidence type="ECO:0000256" key="2">
    <source>
        <dbReference type="ARBA" id="ARBA00023235"/>
    </source>
</evidence>
<dbReference type="EMBL" id="JMIH01000004">
    <property type="protein sequence ID" value="KEO75875.1"/>
    <property type="molecule type" value="Genomic_DNA"/>
</dbReference>
<dbReference type="PANTHER" id="PTHR13774">
    <property type="entry name" value="PHENAZINE BIOSYNTHESIS PROTEIN"/>
    <property type="match status" value="1"/>
</dbReference>
<dbReference type="GO" id="GO:0005737">
    <property type="term" value="C:cytoplasm"/>
    <property type="evidence" value="ECO:0007669"/>
    <property type="project" value="TreeGrafter"/>
</dbReference>
<gene>
    <name evidence="3" type="ORF">EL17_22925</name>
</gene>
<dbReference type="STRING" id="1048983.EL17_22925"/>
<comment type="caution">
    <text evidence="3">The sequence shown here is derived from an EMBL/GenBank/DDBJ whole genome shotgun (WGS) entry which is preliminary data.</text>
</comment>